<dbReference type="SUPFAM" id="SSF101262">
    <property type="entry name" value="Methenyltetrahydrofolate cyclohydrolase-like"/>
    <property type="match status" value="1"/>
</dbReference>
<comment type="caution">
    <text evidence="2">The sequence shown here is derived from an EMBL/GenBank/DDBJ whole genome shotgun (WGS) entry which is preliminary data.</text>
</comment>
<dbReference type="Pfam" id="PF04961">
    <property type="entry name" value="FTCD_C"/>
    <property type="match status" value="1"/>
</dbReference>
<dbReference type="GO" id="GO:0003824">
    <property type="term" value="F:catalytic activity"/>
    <property type="evidence" value="ECO:0007669"/>
    <property type="project" value="InterPro"/>
</dbReference>
<feature type="domain" description="Cyclodeaminase/cyclohydrolase" evidence="1">
    <location>
        <begin position="6"/>
        <end position="174"/>
    </location>
</feature>
<gene>
    <name evidence="2" type="ORF">BJ976_001007</name>
</gene>
<dbReference type="InterPro" id="IPR036178">
    <property type="entry name" value="Formintransfe-cycloase-like_sf"/>
</dbReference>
<name>A0A4Y8X439_9MICC</name>
<dbReference type="AlphaFoldDB" id="A0A4Y8X439"/>
<proteinExistence type="predicted"/>
<accession>A0A4Y8X439</accession>
<dbReference type="Proteomes" id="UP000560081">
    <property type="component" value="Unassembled WGS sequence"/>
</dbReference>
<dbReference type="Gene3D" id="1.20.120.680">
    <property type="entry name" value="Formiminotetrahydrofolate cyclodeaminase monomer, up-and-down helical bundle"/>
    <property type="match status" value="1"/>
</dbReference>
<evidence type="ECO:0000313" key="2">
    <source>
        <dbReference type="EMBL" id="MBB4882656.1"/>
    </source>
</evidence>
<reference evidence="2 3" key="1">
    <citation type="submission" date="2020-08" db="EMBL/GenBank/DDBJ databases">
        <title>Sequencing the genomes of 1000 actinobacteria strains.</title>
        <authorList>
            <person name="Klenk H.-P."/>
        </authorList>
    </citation>
    <scope>NUCLEOTIDE SEQUENCE [LARGE SCALE GENOMIC DNA]</scope>
    <source>
        <strain evidence="2 3">DSM 19079</strain>
    </source>
</reference>
<sequence length="197" mass="20651">MIRHESIEGYLQRLASGDPTPGGGATGALAVAEGAGLVSMAARYSDRDDVSRRCGDLIRVCLAVADEDERGFGAVAEAFGLSRGSDQERADRSAAIQEALAEAVRPPVAIVDAVERLLREAEEVLEDGNPNTLSDVGTALGCARAGLTAAVVTLETNLAPLKDDERSADLRERIGRAEELAGRVDALVGRVRELITG</sequence>
<dbReference type="OrthoDB" id="5192822at2"/>
<organism evidence="2 3">
    <name type="scientific">Micrococcus flavus</name>
    <dbReference type="NCBI Taxonomy" id="384602"/>
    <lineage>
        <taxon>Bacteria</taxon>
        <taxon>Bacillati</taxon>
        <taxon>Actinomycetota</taxon>
        <taxon>Actinomycetes</taxon>
        <taxon>Micrococcales</taxon>
        <taxon>Micrococcaceae</taxon>
        <taxon>Micrococcus</taxon>
    </lineage>
</organism>
<evidence type="ECO:0000259" key="1">
    <source>
        <dbReference type="Pfam" id="PF04961"/>
    </source>
</evidence>
<evidence type="ECO:0000313" key="3">
    <source>
        <dbReference type="Proteomes" id="UP000560081"/>
    </source>
</evidence>
<dbReference type="EMBL" id="JACHMC010000001">
    <property type="protein sequence ID" value="MBB4882656.1"/>
    <property type="molecule type" value="Genomic_DNA"/>
</dbReference>
<keyword evidence="3" id="KW-1185">Reference proteome</keyword>
<dbReference type="InterPro" id="IPR007044">
    <property type="entry name" value="Cyclodeamin/CycHdrlase"/>
</dbReference>
<dbReference type="RefSeq" id="WP_135027449.1">
    <property type="nucleotide sequence ID" value="NZ_BMLA01000001.1"/>
</dbReference>
<protein>
    <submittedName>
        <fullName evidence="2">Formiminotetrahydrofolate cyclodeaminase</fullName>
    </submittedName>
</protein>